<dbReference type="Pfam" id="PF00069">
    <property type="entry name" value="Pkinase"/>
    <property type="match status" value="1"/>
</dbReference>
<evidence type="ECO:0000256" key="3">
    <source>
        <dbReference type="ARBA" id="ARBA00022777"/>
    </source>
</evidence>
<proteinExistence type="predicted"/>
<dbReference type="SUPFAM" id="SSF56112">
    <property type="entry name" value="Protein kinase-like (PK-like)"/>
    <property type="match status" value="1"/>
</dbReference>
<keyword evidence="5" id="KW-1133">Transmembrane helix</keyword>
<name>A0ABY7VYH5_9BACT</name>
<dbReference type="GO" id="GO:0016301">
    <property type="term" value="F:kinase activity"/>
    <property type="evidence" value="ECO:0007669"/>
    <property type="project" value="UniProtKB-KW"/>
</dbReference>
<dbReference type="PROSITE" id="PS50011">
    <property type="entry name" value="PROTEIN_KINASE_DOM"/>
    <property type="match status" value="1"/>
</dbReference>
<keyword evidence="5" id="KW-0812">Transmembrane</keyword>
<keyword evidence="5" id="KW-0472">Membrane</keyword>
<evidence type="ECO:0000256" key="2">
    <source>
        <dbReference type="ARBA" id="ARBA00022741"/>
    </source>
</evidence>
<organism evidence="7 8">
    <name type="scientific">Lentisphaera profundi</name>
    <dbReference type="NCBI Taxonomy" id="1658616"/>
    <lineage>
        <taxon>Bacteria</taxon>
        <taxon>Pseudomonadati</taxon>
        <taxon>Lentisphaerota</taxon>
        <taxon>Lentisphaeria</taxon>
        <taxon>Lentisphaerales</taxon>
        <taxon>Lentisphaeraceae</taxon>
        <taxon>Lentisphaera</taxon>
    </lineage>
</organism>
<dbReference type="PANTHER" id="PTHR43289:SF6">
    <property type="entry name" value="SERINE_THREONINE-PROTEIN KINASE NEKL-3"/>
    <property type="match status" value="1"/>
</dbReference>
<dbReference type="RefSeq" id="WP_274154176.1">
    <property type="nucleotide sequence ID" value="NZ_CP117812.1"/>
</dbReference>
<feature type="transmembrane region" description="Helical" evidence="5">
    <location>
        <begin position="347"/>
        <end position="367"/>
    </location>
</feature>
<keyword evidence="1" id="KW-0808">Transferase</keyword>
<accession>A0ABY7VYH5</accession>
<evidence type="ECO:0000256" key="4">
    <source>
        <dbReference type="ARBA" id="ARBA00022840"/>
    </source>
</evidence>
<dbReference type="InterPro" id="IPR000719">
    <property type="entry name" value="Prot_kinase_dom"/>
</dbReference>
<evidence type="ECO:0000256" key="5">
    <source>
        <dbReference type="SAM" id="Phobius"/>
    </source>
</evidence>
<evidence type="ECO:0000313" key="7">
    <source>
        <dbReference type="EMBL" id="WDE99318.1"/>
    </source>
</evidence>
<dbReference type="InterPro" id="IPR032675">
    <property type="entry name" value="LRR_dom_sf"/>
</dbReference>
<dbReference type="PANTHER" id="PTHR43289">
    <property type="entry name" value="MITOGEN-ACTIVATED PROTEIN KINASE KINASE KINASE 20-RELATED"/>
    <property type="match status" value="1"/>
</dbReference>
<dbReference type="SMART" id="SM00220">
    <property type="entry name" value="S_TKc"/>
    <property type="match status" value="1"/>
</dbReference>
<reference evidence="7 8" key="1">
    <citation type="submission" date="2023-02" db="EMBL/GenBank/DDBJ databases">
        <title>Genome sequence of Lentisphaera profundi SAORIC-696.</title>
        <authorList>
            <person name="Kim e."/>
            <person name="Cho J.-C."/>
            <person name="Choi A."/>
            <person name="Kang I."/>
        </authorList>
    </citation>
    <scope>NUCLEOTIDE SEQUENCE [LARGE SCALE GENOMIC DNA]</scope>
    <source>
        <strain evidence="7 8">SAORIC-696</strain>
    </source>
</reference>
<feature type="domain" description="Protein kinase" evidence="6">
    <location>
        <begin position="39"/>
        <end position="319"/>
    </location>
</feature>
<keyword evidence="4" id="KW-0067">ATP-binding</keyword>
<evidence type="ECO:0000259" key="6">
    <source>
        <dbReference type="PROSITE" id="PS50011"/>
    </source>
</evidence>
<keyword evidence="8" id="KW-1185">Reference proteome</keyword>
<dbReference type="InterPro" id="IPR011009">
    <property type="entry name" value="Kinase-like_dom_sf"/>
</dbReference>
<evidence type="ECO:0000313" key="8">
    <source>
        <dbReference type="Proteomes" id="UP001214250"/>
    </source>
</evidence>
<dbReference type="SUPFAM" id="SSF48452">
    <property type="entry name" value="TPR-like"/>
    <property type="match status" value="1"/>
</dbReference>
<keyword evidence="2" id="KW-0547">Nucleotide-binding</keyword>
<evidence type="ECO:0000256" key="1">
    <source>
        <dbReference type="ARBA" id="ARBA00022679"/>
    </source>
</evidence>
<protein>
    <submittedName>
        <fullName evidence="7">Protein kinase</fullName>
    </submittedName>
</protein>
<sequence>MEKRKEENYDNKFAHFCDEISSFEETPLINNIESDQERYKNFSFLDEGGAKLIYRCQDNYTGREVAMAKLKDKSNEFNKERFLREAQLTSLLQHPNIVPVYDLGLKEHQPWFTMKLVSGQSLKDILHESEKKGNSPLDDLNKNLDYFLKICDAIAYAHSRAVLHLDLKPANIQISDYGDLVVCDWGLANILPHDCDENMLQYYSFNPFDEQSVTVDGLIKGTPGYMAPEQTSTKKAKKCAQTDIFSLGAILYSMLCFQQAFKGASLNEVIANTQQGNYQLPSEVIAHVPKALEAICQKAMSVDIEDRYQSVLELQDEVFKYRNGFATSAENASLLTLFKLWIYRHKMISSLAGLIFLILLIGSFVYLEKVNLEKENALQLVTIVKQENEFVRKMGRDAAPRFLERAQWAYSSFNIDDAVNFCDSSVELNPELTEAWQLKAELHFIKEEFKQALEALVHTDQQHGLVKICQEFSEIKSNDLAGLKTSNRLNLIKKIRLLKLNALSIRYIHHKANTPMELDDRIDFAYHTTLIMNNLKSMNFNYDKETQHLDLSKNKELKTALAFQNFPAKSTDLSNTAMSDFTSITNQKIRSLDISSTNILSLRSLSSPFNTLRHLNLSNTAIRSLLPIKNSLIESIDISWTDINALSHLDSFPNLKQVTVHLGQFKKGQIKQLKSLCSVIIKQKK</sequence>
<keyword evidence="3 7" id="KW-0418">Kinase</keyword>
<dbReference type="Gene3D" id="3.80.10.10">
    <property type="entry name" value="Ribonuclease Inhibitor"/>
    <property type="match status" value="1"/>
</dbReference>
<dbReference type="EMBL" id="CP117812">
    <property type="protein sequence ID" value="WDE99318.1"/>
    <property type="molecule type" value="Genomic_DNA"/>
</dbReference>
<dbReference type="InterPro" id="IPR011990">
    <property type="entry name" value="TPR-like_helical_dom_sf"/>
</dbReference>
<dbReference type="SUPFAM" id="SSF52058">
    <property type="entry name" value="L domain-like"/>
    <property type="match status" value="1"/>
</dbReference>
<dbReference type="Gene3D" id="1.10.510.10">
    <property type="entry name" value="Transferase(Phosphotransferase) domain 1"/>
    <property type="match status" value="1"/>
</dbReference>
<dbReference type="CDD" id="cd14014">
    <property type="entry name" value="STKc_PknB_like"/>
    <property type="match status" value="1"/>
</dbReference>
<dbReference type="Proteomes" id="UP001214250">
    <property type="component" value="Chromosome 2"/>
</dbReference>
<gene>
    <name evidence="7" type="ORF">PQO03_15890</name>
</gene>